<evidence type="ECO:0000313" key="2">
    <source>
        <dbReference type="EMBL" id="EYE92075.1"/>
    </source>
</evidence>
<keyword evidence="3" id="KW-1185">Reference proteome</keyword>
<dbReference type="RefSeq" id="XP_040635763.1">
    <property type="nucleotide sequence ID" value="XM_040777945.1"/>
</dbReference>
<dbReference type="HOGENOM" id="CLU_1547214_0_0_1"/>
<accession>A0A017S7F8</accession>
<dbReference type="EMBL" id="KK088439">
    <property type="protein sequence ID" value="EYE92075.1"/>
    <property type="molecule type" value="Genomic_DNA"/>
</dbReference>
<dbReference type="Proteomes" id="UP000019804">
    <property type="component" value="Unassembled WGS sequence"/>
</dbReference>
<feature type="transmembrane region" description="Helical" evidence="1">
    <location>
        <begin position="6"/>
        <end position="26"/>
    </location>
</feature>
<dbReference type="OrthoDB" id="4526486at2759"/>
<name>A0A017S7F8_ASPRC</name>
<keyword evidence="1" id="KW-0812">Transmembrane</keyword>
<evidence type="ECO:0000256" key="1">
    <source>
        <dbReference type="SAM" id="Phobius"/>
    </source>
</evidence>
<protein>
    <submittedName>
        <fullName evidence="2">Uncharacterized protein</fullName>
    </submittedName>
</protein>
<gene>
    <name evidence="2" type="ORF">EURHEDRAFT_203576</name>
</gene>
<organism evidence="2 3">
    <name type="scientific">Aspergillus ruber (strain CBS 135680)</name>
    <dbReference type="NCBI Taxonomy" id="1388766"/>
    <lineage>
        <taxon>Eukaryota</taxon>
        <taxon>Fungi</taxon>
        <taxon>Dikarya</taxon>
        <taxon>Ascomycota</taxon>
        <taxon>Pezizomycotina</taxon>
        <taxon>Eurotiomycetes</taxon>
        <taxon>Eurotiomycetidae</taxon>
        <taxon>Eurotiales</taxon>
        <taxon>Aspergillaceae</taxon>
        <taxon>Aspergillus</taxon>
        <taxon>Aspergillus subgen. Aspergillus</taxon>
    </lineage>
</organism>
<reference evidence="3" key="1">
    <citation type="journal article" date="2014" name="Nat. Commun.">
        <title>Genomic adaptations of the halophilic Dead Sea filamentous fungus Eurotium rubrum.</title>
        <authorList>
            <person name="Kis-Papo T."/>
            <person name="Weig A.R."/>
            <person name="Riley R."/>
            <person name="Persoh D."/>
            <person name="Salamov A."/>
            <person name="Sun H."/>
            <person name="Lipzen A."/>
            <person name="Wasser S.P."/>
            <person name="Rambold G."/>
            <person name="Grigoriev I.V."/>
            <person name="Nevo E."/>
        </authorList>
    </citation>
    <scope>NUCLEOTIDE SEQUENCE [LARGE SCALE GENOMIC DNA]</scope>
    <source>
        <strain evidence="3">CBS 135680</strain>
    </source>
</reference>
<dbReference type="GeneID" id="63693069"/>
<sequence length="173" mass="20300">MYQIQMILYCLSTRLGCGFGVVFTLVEAGVRQFFFMRYLSVAIASFVVQLISYPVGYFAKALPIMKVRVLGRECCIVLNLESRCKPYYRRLRNFWVLVLHVRFYRSPLLVLASRVHSHEARYLCFYLLGSSKYVSIHFLWTSHCTSMSNQTTRWSMTWHDDRTGLGYLPTTFD</sequence>
<keyword evidence="1" id="KW-0472">Membrane</keyword>
<feature type="transmembrane region" description="Helical" evidence="1">
    <location>
        <begin position="38"/>
        <end position="59"/>
    </location>
</feature>
<proteinExistence type="predicted"/>
<dbReference type="AlphaFoldDB" id="A0A017S7F8"/>
<keyword evidence="1" id="KW-1133">Transmembrane helix</keyword>
<evidence type="ECO:0000313" key="3">
    <source>
        <dbReference type="Proteomes" id="UP000019804"/>
    </source>
</evidence>